<comment type="caution">
    <text evidence="1">The sequence shown here is derived from an EMBL/GenBank/DDBJ whole genome shotgun (WGS) entry which is preliminary data.</text>
</comment>
<protein>
    <submittedName>
        <fullName evidence="1">Uncharacterized protein</fullName>
    </submittedName>
</protein>
<dbReference type="AlphaFoldDB" id="A0A2W5TQ71"/>
<proteinExistence type="predicted"/>
<accession>A0A2W5TQ71</accession>
<name>A0A2W5TQ71_9BACT</name>
<dbReference type="EMBL" id="QFQP01000002">
    <property type="protein sequence ID" value="PZR17690.1"/>
    <property type="molecule type" value="Genomic_DNA"/>
</dbReference>
<evidence type="ECO:0000313" key="1">
    <source>
        <dbReference type="EMBL" id="PZR17690.1"/>
    </source>
</evidence>
<reference evidence="1 2" key="1">
    <citation type="submission" date="2017-08" db="EMBL/GenBank/DDBJ databases">
        <title>Infants hospitalized years apart are colonized by the same room-sourced microbial strains.</title>
        <authorList>
            <person name="Brooks B."/>
            <person name="Olm M.R."/>
            <person name="Firek B.A."/>
            <person name="Baker R."/>
            <person name="Thomas B.C."/>
            <person name="Morowitz M.J."/>
            <person name="Banfield J.F."/>
        </authorList>
    </citation>
    <scope>NUCLEOTIDE SEQUENCE [LARGE SCALE GENOMIC DNA]</scope>
    <source>
        <strain evidence="1">S2_003_000_R2_14</strain>
    </source>
</reference>
<evidence type="ECO:0000313" key="2">
    <source>
        <dbReference type="Proteomes" id="UP000249061"/>
    </source>
</evidence>
<organism evidence="1 2">
    <name type="scientific">Archangium gephyra</name>
    <dbReference type="NCBI Taxonomy" id="48"/>
    <lineage>
        <taxon>Bacteria</taxon>
        <taxon>Pseudomonadati</taxon>
        <taxon>Myxococcota</taxon>
        <taxon>Myxococcia</taxon>
        <taxon>Myxococcales</taxon>
        <taxon>Cystobacterineae</taxon>
        <taxon>Archangiaceae</taxon>
        <taxon>Archangium</taxon>
    </lineage>
</organism>
<dbReference type="Proteomes" id="UP000249061">
    <property type="component" value="Unassembled WGS sequence"/>
</dbReference>
<gene>
    <name evidence="1" type="ORF">DI536_05135</name>
</gene>
<sequence>MLTQFEAEGGLKPDLEAIVTHGKNAEALNQSQGSFTRQKGAAADRSQVAFVALQKENAAVMRVAKSLRAELTNAGDTANLKKLNAIIALEAQTAFSVEADEAGGTKKKKTRVQSQEAIRAEIARDAKSFLEFTEISANLAARKVDAARLQKLKADAEALTGKVEDKVAGASDRKIITAKEQEAVSKQSLHWSSAYPLLAQVAKRDVRAADALRPTKK</sequence>